<evidence type="ECO:0000256" key="1">
    <source>
        <dbReference type="ARBA" id="ARBA00006926"/>
    </source>
</evidence>
<feature type="domain" description="Thioredoxin" evidence="6">
    <location>
        <begin position="32"/>
        <end position="199"/>
    </location>
</feature>
<evidence type="ECO:0000256" key="2">
    <source>
        <dbReference type="ARBA" id="ARBA00022559"/>
    </source>
</evidence>
<protein>
    <recommendedName>
        <fullName evidence="5">Glutathione peroxidase</fullName>
    </recommendedName>
</protein>
<dbReference type="PANTHER" id="PTHR11592">
    <property type="entry name" value="GLUTATHIONE PEROXIDASE"/>
    <property type="match status" value="1"/>
</dbReference>
<dbReference type="PROSITE" id="PS00460">
    <property type="entry name" value="GLUTATHIONE_PEROXID_1"/>
    <property type="match status" value="1"/>
</dbReference>
<dbReference type="Proteomes" id="UP000185146">
    <property type="component" value="Chromosome"/>
</dbReference>
<dbReference type="PROSITE" id="PS51355">
    <property type="entry name" value="GLUTATHIONE_PEROXID_3"/>
    <property type="match status" value="1"/>
</dbReference>
<dbReference type="PROSITE" id="PS51352">
    <property type="entry name" value="THIOREDOXIN_2"/>
    <property type="match status" value="1"/>
</dbReference>
<dbReference type="GO" id="GO:0004601">
    <property type="term" value="F:peroxidase activity"/>
    <property type="evidence" value="ECO:0007669"/>
    <property type="project" value="UniProtKB-KW"/>
</dbReference>
<name>A0A1L5PKJ6_PSEPU</name>
<dbReference type="EMBL" id="CP018743">
    <property type="protein sequence ID" value="APO80600.1"/>
    <property type="molecule type" value="Genomic_DNA"/>
</dbReference>
<dbReference type="GO" id="GO:0034599">
    <property type="term" value="P:cellular response to oxidative stress"/>
    <property type="evidence" value="ECO:0007669"/>
    <property type="project" value="TreeGrafter"/>
</dbReference>
<dbReference type="InterPro" id="IPR036249">
    <property type="entry name" value="Thioredoxin-like_sf"/>
</dbReference>
<feature type="active site" evidence="4">
    <location>
        <position position="80"/>
    </location>
</feature>
<dbReference type="PIRSF" id="PIRSF000303">
    <property type="entry name" value="Glutathion_perox"/>
    <property type="match status" value="1"/>
</dbReference>
<evidence type="ECO:0000313" key="7">
    <source>
        <dbReference type="EMBL" id="APO80600.1"/>
    </source>
</evidence>
<reference evidence="7 8" key="1">
    <citation type="submission" date="2016-12" db="EMBL/GenBank/DDBJ databases">
        <title>Draft Genome Sequence of Mercury Resistant Pseudomonas DRA525.</title>
        <authorList>
            <person name="Drace K.M."/>
        </authorList>
    </citation>
    <scope>NUCLEOTIDE SEQUENCE [LARGE SCALE GENOMIC DNA]</scope>
    <source>
        <strain evidence="7 8">DRA525</strain>
    </source>
</reference>
<keyword evidence="2 5" id="KW-0575">Peroxidase</keyword>
<dbReference type="SUPFAM" id="SSF52833">
    <property type="entry name" value="Thioredoxin-like"/>
    <property type="match status" value="1"/>
</dbReference>
<dbReference type="CDD" id="cd00340">
    <property type="entry name" value="GSH_Peroxidase"/>
    <property type="match status" value="1"/>
</dbReference>
<gene>
    <name evidence="7" type="ORF">BL240_03440</name>
</gene>
<dbReference type="PRINTS" id="PR01011">
    <property type="entry name" value="GLUTPROXDASE"/>
</dbReference>
<comment type="similarity">
    <text evidence="1 5">Belongs to the glutathione peroxidase family.</text>
</comment>
<proteinExistence type="inferred from homology"/>
<sequence length="202" mass="22146">MFVRRYPASSGIVLREKRVMRAHWLTVPVLALLAGASSWAADCPALLQGSLPELRGKGQVDLCQRFAGKPLVVVNTASYCGFAPQFEGLEATYKEYHEQGLEMLGVPSNDFKQEDADSEKTAKVCYANYGVTFTMTKTQAVRGADAIPLFAELASQSSAPKWNFYKYVVDRKGKVIGNFSSLTKPDDPAFRAAIEKAIASRP</sequence>
<dbReference type="InterPro" id="IPR000889">
    <property type="entry name" value="Glutathione_peroxidase"/>
</dbReference>
<dbReference type="PANTHER" id="PTHR11592:SF44">
    <property type="entry name" value="GLUTATHIONE PEROXIDASE"/>
    <property type="match status" value="1"/>
</dbReference>
<evidence type="ECO:0000256" key="5">
    <source>
        <dbReference type="RuleBase" id="RU000499"/>
    </source>
</evidence>
<dbReference type="InterPro" id="IPR013766">
    <property type="entry name" value="Thioredoxin_domain"/>
</dbReference>
<evidence type="ECO:0000259" key="6">
    <source>
        <dbReference type="PROSITE" id="PS51352"/>
    </source>
</evidence>
<dbReference type="Pfam" id="PF00255">
    <property type="entry name" value="GSHPx"/>
    <property type="match status" value="1"/>
</dbReference>
<dbReference type="AlphaFoldDB" id="A0A1L5PKJ6"/>
<dbReference type="InterPro" id="IPR029759">
    <property type="entry name" value="GPX_AS"/>
</dbReference>
<organism evidence="7 8">
    <name type="scientific">Pseudomonas putida</name>
    <name type="common">Arthrobacter siderocapsulatus</name>
    <dbReference type="NCBI Taxonomy" id="303"/>
    <lineage>
        <taxon>Bacteria</taxon>
        <taxon>Pseudomonadati</taxon>
        <taxon>Pseudomonadota</taxon>
        <taxon>Gammaproteobacteria</taxon>
        <taxon>Pseudomonadales</taxon>
        <taxon>Pseudomonadaceae</taxon>
        <taxon>Pseudomonas</taxon>
    </lineage>
</organism>
<evidence type="ECO:0000256" key="4">
    <source>
        <dbReference type="PIRSR" id="PIRSR000303-1"/>
    </source>
</evidence>
<evidence type="ECO:0000313" key="8">
    <source>
        <dbReference type="Proteomes" id="UP000185146"/>
    </source>
</evidence>
<keyword evidence="3 5" id="KW-0560">Oxidoreductase</keyword>
<dbReference type="Gene3D" id="3.40.30.10">
    <property type="entry name" value="Glutaredoxin"/>
    <property type="match status" value="1"/>
</dbReference>
<evidence type="ECO:0000256" key="3">
    <source>
        <dbReference type="ARBA" id="ARBA00023002"/>
    </source>
</evidence>
<accession>A0A1L5PKJ6</accession>